<feature type="domain" description="N-acetyltransferase" evidence="1">
    <location>
        <begin position="1"/>
        <end position="163"/>
    </location>
</feature>
<evidence type="ECO:0000313" key="3">
    <source>
        <dbReference type="Proteomes" id="UP001208567"/>
    </source>
</evidence>
<dbReference type="InterPro" id="IPR016181">
    <property type="entry name" value="Acyl_CoA_acyltransferase"/>
</dbReference>
<accession>A0ABQ5N4U1</accession>
<gene>
    <name evidence="2" type="ORF">bsdE14_15540</name>
</gene>
<comment type="caution">
    <text evidence="2">The sequence shown here is derived from an EMBL/GenBank/DDBJ whole genome shotgun (WGS) entry which is preliminary data.</text>
</comment>
<evidence type="ECO:0000259" key="1">
    <source>
        <dbReference type="PROSITE" id="PS51186"/>
    </source>
</evidence>
<dbReference type="CDD" id="cd04301">
    <property type="entry name" value="NAT_SF"/>
    <property type="match status" value="1"/>
</dbReference>
<dbReference type="Pfam" id="PF00583">
    <property type="entry name" value="Acetyltransf_1"/>
    <property type="match status" value="1"/>
</dbReference>
<dbReference type="PROSITE" id="PS51186">
    <property type="entry name" value="GNAT"/>
    <property type="match status" value="1"/>
</dbReference>
<sequence length="163" mass="18997">MIDNFKVLKGEVEAAINIMKEVTKWGRSVGLNVWKDEHLTREKLLVGINEDNFYIGQVSNDNACCMILQWNDTLFWPKAKDNEAGYIHKLCVRRKYSGLGLSRKMVEFAIEECKKRNIKYLRLDTGLNKKKLCNLYESLGFELVGKIKLDDRGQFALFEMKIR</sequence>
<proteinExistence type="predicted"/>
<dbReference type="Gene3D" id="3.40.630.30">
    <property type="match status" value="1"/>
</dbReference>
<evidence type="ECO:0000313" key="2">
    <source>
        <dbReference type="EMBL" id="GLC30144.1"/>
    </source>
</evidence>
<keyword evidence="3" id="KW-1185">Reference proteome</keyword>
<dbReference type="RefSeq" id="WP_264849408.1">
    <property type="nucleotide sequence ID" value="NZ_BRXR01000001.1"/>
</dbReference>
<organism evidence="2 3">
    <name type="scientific">Clostridium omnivorum</name>
    <dbReference type="NCBI Taxonomy" id="1604902"/>
    <lineage>
        <taxon>Bacteria</taxon>
        <taxon>Bacillati</taxon>
        <taxon>Bacillota</taxon>
        <taxon>Clostridia</taxon>
        <taxon>Eubacteriales</taxon>
        <taxon>Clostridiaceae</taxon>
        <taxon>Clostridium</taxon>
    </lineage>
</organism>
<dbReference type="EMBL" id="BRXR01000001">
    <property type="protein sequence ID" value="GLC30144.1"/>
    <property type="molecule type" value="Genomic_DNA"/>
</dbReference>
<dbReference type="InterPro" id="IPR000182">
    <property type="entry name" value="GNAT_dom"/>
</dbReference>
<dbReference type="SUPFAM" id="SSF55729">
    <property type="entry name" value="Acyl-CoA N-acyltransferases (Nat)"/>
    <property type="match status" value="1"/>
</dbReference>
<dbReference type="Proteomes" id="UP001208567">
    <property type="component" value="Unassembled WGS sequence"/>
</dbReference>
<name>A0ABQ5N4U1_9CLOT</name>
<protein>
    <submittedName>
        <fullName evidence="2">N-acetyltransferase</fullName>
    </submittedName>
</protein>
<reference evidence="2 3" key="1">
    <citation type="journal article" date="2024" name="Int. J. Syst. Evol. Microbiol.">
        <title>Clostridium omnivorum sp. nov., isolated from anoxic soil under the treatment of reductive soil disinfestation.</title>
        <authorList>
            <person name="Ueki A."/>
            <person name="Tonouchi A."/>
            <person name="Kaku N."/>
            <person name="Honma S."/>
            <person name="Ueki K."/>
        </authorList>
    </citation>
    <scope>NUCLEOTIDE SEQUENCE [LARGE SCALE GENOMIC DNA]</scope>
    <source>
        <strain evidence="2 3">E14</strain>
    </source>
</reference>